<keyword evidence="2" id="KW-1133">Transmembrane helix</keyword>
<dbReference type="OrthoDB" id="2127281at2759"/>
<evidence type="ECO:0000313" key="4">
    <source>
        <dbReference type="Proteomes" id="UP000186817"/>
    </source>
</evidence>
<name>A0A1Q9EE37_SYMMI</name>
<evidence type="ECO:0000256" key="1">
    <source>
        <dbReference type="SAM" id="MobiDB-lite"/>
    </source>
</evidence>
<feature type="transmembrane region" description="Helical" evidence="2">
    <location>
        <begin position="38"/>
        <end position="56"/>
    </location>
</feature>
<keyword evidence="2" id="KW-0472">Membrane</keyword>
<evidence type="ECO:0000256" key="2">
    <source>
        <dbReference type="SAM" id="Phobius"/>
    </source>
</evidence>
<protein>
    <submittedName>
        <fullName evidence="3">Uncharacterized protein</fullName>
    </submittedName>
</protein>
<keyword evidence="2" id="KW-0812">Transmembrane</keyword>
<feature type="region of interest" description="Disordered" evidence="1">
    <location>
        <begin position="1"/>
        <end position="21"/>
    </location>
</feature>
<gene>
    <name evidence="3" type="ORF">AK812_SmicGene11077</name>
</gene>
<dbReference type="AlphaFoldDB" id="A0A1Q9EE37"/>
<feature type="transmembrane region" description="Helical" evidence="2">
    <location>
        <begin position="62"/>
        <end position="82"/>
    </location>
</feature>
<organism evidence="3 4">
    <name type="scientific">Symbiodinium microadriaticum</name>
    <name type="common">Dinoflagellate</name>
    <name type="synonym">Zooxanthella microadriatica</name>
    <dbReference type="NCBI Taxonomy" id="2951"/>
    <lineage>
        <taxon>Eukaryota</taxon>
        <taxon>Sar</taxon>
        <taxon>Alveolata</taxon>
        <taxon>Dinophyceae</taxon>
        <taxon>Suessiales</taxon>
        <taxon>Symbiodiniaceae</taxon>
        <taxon>Symbiodinium</taxon>
    </lineage>
</organism>
<evidence type="ECO:0000313" key="3">
    <source>
        <dbReference type="EMBL" id="OLQ05694.1"/>
    </source>
</evidence>
<dbReference type="EMBL" id="LSRX01000177">
    <property type="protein sequence ID" value="OLQ05694.1"/>
    <property type="molecule type" value="Genomic_DNA"/>
</dbReference>
<comment type="caution">
    <text evidence="3">The sequence shown here is derived from an EMBL/GenBank/DDBJ whole genome shotgun (WGS) entry which is preliminary data.</text>
</comment>
<feature type="region of interest" description="Disordered" evidence="1">
    <location>
        <begin position="234"/>
        <end position="269"/>
    </location>
</feature>
<reference evidence="3 4" key="1">
    <citation type="submission" date="2016-02" db="EMBL/GenBank/DDBJ databases">
        <title>Genome analysis of coral dinoflagellate symbionts highlights evolutionary adaptations to a symbiotic lifestyle.</title>
        <authorList>
            <person name="Aranda M."/>
            <person name="Li Y."/>
            <person name="Liew Y.J."/>
            <person name="Baumgarten S."/>
            <person name="Simakov O."/>
            <person name="Wilson M."/>
            <person name="Piel J."/>
            <person name="Ashoor H."/>
            <person name="Bougouffa S."/>
            <person name="Bajic V.B."/>
            <person name="Ryu T."/>
            <person name="Ravasi T."/>
            <person name="Bayer T."/>
            <person name="Micklem G."/>
            <person name="Kim H."/>
            <person name="Bhak J."/>
            <person name="Lajeunesse T.C."/>
            <person name="Voolstra C.R."/>
        </authorList>
    </citation>
    <scope>NUCLEOTIDE SEQUENCE [LARGE SCALE GENOMIC DNA]</scope>
    <source>
        <strain evidence="3 4">CCMP2467</strain>
    </source>
</reference>
<sequence length="305" mass="34006">MRGAREKSPGSGGKQCKPEAAASKKQDYMPLQLGKFSFGRDVLFYCVSVALLYYALHDMQISQWDVAILLCGGAVYVLVVVYSTKLRRFFQGLLARRRLARDLSRKLSERRAGTGDSGVYSDNSDSDLSSSALFRMSPLLNPKTNEPDPLKVRYWNDASHCKDPYSGTVLKVRVDMHNRLMDRVHKSDDRYVVLMESALMVSTLIDPRTLGQSESRCASGMVYDRSKDKVGFGNGESSWHHGGLVNPPKTMNKHPSAKDSTHHTPTTAMSQSLLSGELDLPQMFKASPWEVIPLEEISKVSNQVL</sequence>
<accession>A0A1Q9EE37</accession>
<keyword evidence="4" id="KW-1185">Reference proteome</keyword>
<dbReference type="Proteomes" id="UP000186817">
    <property type="component" value="Unassembled WGS sequence"/>
</dbReference>
<proteinExistence type="predicted"/>